<keyword evidence="4" id="KW-0227">DNA damage</keyword>
<dbReference type="Gene3D" id="3.40.1170.60">
    <property type="match status" value="1"/>
</dbReference>
<evidence type="ECO:0000256" key="4">
    <source>
        <dbReference type="ARBA" id="ARBA00022763"/>
    </source>
</evidence>
<reference evidence="9 10" key="1">
    <citation type="journal article" date="2016" name="Genome Biol. Evol.">
        <title>Gene Family Evolution Reflects Adaptation to Soil Environmental Stressors in the Genome of the Collembolan Orchesella cincta.</title>
        <authorList>
            <person name="Faddeeva-Vakhrusheva A."/>
            <person name="Derks M.F."/>
            <person name="Anvar S.Y."/>
            <person name="Agamennone V."/>
            <person name="Suring W."/>
            <person name="Smit S."/>
            <person name="van Straalen N.M."/>
            <person name="Roelofs D."/>
        </authorList>
    </citation>
    <scope>NUCLEOTIDE SEQUENCE [LARGE SCALE GENOMIC DNA]</scope>
    <source>
        <tissue evidence="9">Mixed pool</tissue>
    </source>
</reference>
<dbReference type="GO" id="GO:0005634">
    <property type="term" value="C:nucleus"/>
    <property type="evidence" value="ECO:0007669"/>
    <property type="project" value="UniProtKB-SubCell"/>
</dbReference>
<dbReference type="Gene3D" id="3.30.1490.100">
    <property type="entry name" value="DNA polymerase, Y-family, little finger domain"/>
    <property type="match status" value="1"/>
</dbReference>
<dbReference type="GO" id="GO:0003684">
    <property type="term" value="F:damaged DNA binding"/>
    <property type="evidence" value="ECO:0007669"/>
    <property type="project" value="InterPro"/>
</dbReference>
<dbReference type="OrthoDB" id="447129at2759"/>
<evidence type="ECO:0000256" key="7">
    <source>
        <dbReference type="ARBA" id="ARBA00044975"/>
    </source>
</evidence>
<dbReference type="GO" id="GO:0003887">
    <property type="term" value="F:DNA-directed DNA polymerase activity"/>
    <property type="evidence" value="ECO:0007669"/>
    <property type="project" value="TreeGrafter"/>
</dbReference>
<evidence type="ECO:0000256" key="5">
    <source>
        <dbReference type="ARBA" id="ARBA00023204"/>
    </source>
</evidence>
<protein>
    <recommendedName>
        <fullName evidence="7">DNA polymerase eta</fullName>
    </recommendedName>
</protein>
<dbReference type="PANTHER" id="PTHR45873">
    <property type="entry name" value="DNA POLYMERASE ETA"/>
    <property type="match status" value="1"/>
</dbReference>
<dbReference type="Pfam" id="PF11799">
    <property type="entry name" value="IMS_C"/>
    <property type="match status" value="1"/>
</dbReference>
<dbReference type="Gene3D" id="1.10.150.20">
    <property type="entry name" value="5' to 3' exonuclease, C-terminal subdomain"/>
    <property type="match status" value="1"/>
</dbReference>
<dbReference type="InterPro" id="IPR036775">
    <property type="entry name" value="DNA_pol_Y-fam_lit_finger_sf"/>
</dbReference>
<keyword evidence="10" id="KW-1185">Reference proteome</keyword>
<name>A0A1D2M406_ORCCI</name>
<keyword evidence="3" id="KW-0479">Metal-binding</keyword>
<evidence type="ECO:0000256" key="2">
    <source>
        <dbReference type="ARBA" id="ARBA00022679"/>
    </source>
</evidence>
<evidence type="ECO:0000256" key="3">
    <source>
        <dbReference type="ARBA" id="ARBA00022723"/>
    </source>
</evidence>
<dbReference type="GO" id="GO:0009314">
    <property type="term" value="P:response to radiation"/>
    <property type="evidence" value="ECO:0007669"/>
    <property type="project" value="TreeGrafter"/>
</dbReference>
<sequence>MASSMDFNRGGSTCKVITLIDMDSFECQVWERMFPAEEYWGRPCIVTDQTGRIVSASSEARALGISRSIRLGKAERLARRAGVDLKVFTKPNDREKPDGKTVRYASWELVDALKEYCEMYTFGTIMEYSSCDEFYLDITEEVTLRMALQDGDPVLIESRTFLEGKHEKISGDKLKYRINGLYPLKDDNTDDGLLEEERLVYGGLIMQDINNFLFRKTKFKASVGIGTNKLVAKLACGINKPNGITMFPSCALARLSKEISISSIQGLGGKFGSQLQEIFAIQKMSQLAALTFDDLEAVFDTEKALLAYMKSHGQCDEPVSAKLQNEGVSCGKNFFGQITSDETLKYHLHCLSQEMIERLEEEQSRHRRVTKFIRIQFTYSMKEEGSPSKESSLNGSSNFPNAGNLDATQLCDKALSAMFRDIKCSISSVNITRLCFTAGRFENIR</sequence>
<dbReference type="GO" id="GO:0046872">
    <property type="term" value="F:metal ion binding"/>
    <property type="evidence" value="ECO:0007669"/>
    <property type="project" value="UniProtKB-KW"/>
</dbReference>
<evidence type="ECO:0000256" key="6">
    <source>
        <dbReference type="ARBA" id="ARBA00023242"/>
    </source>
</evidence>
<dbReference type="Proteomes" id="UP000094527">
    <property type="component" value="Unassembled WGS sequence"/>
</dbReference>
<dbReference type="PIRSF" id="PIRSF036603">
    <property type="entry name" value="DPol_eta"/>
    <property type="match status" value="1"/>
</dbReference>
<dbReference type="SUPFAM" id="SSF56672">
    <property type="entry name" value="DNA/RNA polymerases"/>
    <property type="match status" value="1"/>
</dbReference>
<gene>
    <name evidence="9" type="ORF">Ocin01_19020</name>
</gene>
<dbReference type="STRING" id="48709.A0A1D2M406"/>
<dbReference type="GO" id="GO:0006281">
    <property type="term" value="P:DNA repair"/>
    <property type="evidence" value="ECO:0007669"/>
    <property type="project" value="UniProtKB-KW"/>
</dbReference>
<comment type="caution">
    <text evidence="9">The sequence shown here is derived from an EMBL/GenBank/DDBJ whole genome shotgun (WGS) entry which is preliminary data.</text>
</comment>
<keyword evidence="6" id="KW-0539">Nucleus</keyword>
<dbReference type="AlphaFoldDB" id="A0A1D2M406"/>
<dbReference type="InterPro" id="IPR017961">
    <property type="entry name" value="DNA_pol_Y-fam_little_finger"/>
</dbReference>
<evidence type="ECO:0000313" key="9">
    <source>
        <dbReference type="EMBL" id="ODM87662.1"/>
    </source>
</evidence>
<dbReference type="Pfam" id="PF21704">
    <property type="entry name" value="POLH-Rev1_HhH"/>
    <property type="match status" value="1"/>
</dbReference>
<feature type="domain" description="UmuC" evidence="8">
    <location>
        <begin position="17"/>
        <end position="268"/>
    </location>
</feature>
<dbReference type="GO" id="GO:0042276">
    <property type="term" value="P:error-prone translesion synthesis"/>
    <property type="evidence" value="ECO:0007669"/>
    <property type="project" value="TreeGrafter"/>
</dbReference>
<dbReference type="GO" id="GO:0005657">
    <property type="term" value="C:replication fork"/>
    <property type="evidence" value="ECO:0007669"/>
    <property type="project" value="TreeGrafter"/>
</dbReference>
<keyword evidence="2" id="KW-0808">Transferase</keyword>
<keyword evidence="5" id="KW-0234">DNA repair</keyword>
<evidence type="ECO:0000256" key="1">
    <source>
        <dbReference type="ARBA" id="ARBA00004123"/>
    </source>
</evidence>
<dbReference type="InterPro" id="IPR052230">
    <property type="entry name" value="DNA_polymerase_eta"/>
</dbReference>
<dbReference type="OMA" id="WFTRSDA"/>
<comment type="subcellular location">
    <subcellularLocation>
        <location evidence="1">Nucleus</location>
    </subcellularLocation>
</comment>
<proteinExistence type="predicted"/>
<dbReference type="Gene3D" id="3.30.70.270">
    <property type="match status" value="1"/>
</dbReference>
<dbReference type="InterPro" id="IPR043128">
    <property type="entry name" value="Rev_trsase/Diguanyl_cyclase"/>
</dbReference>
<dbReference type="InterPro" id="IPR043502">
    <property type="entry name" value="DNA/RNA_pol_sf"/>
</dbReference>
<evidence type="ECO:0000313" key="10">
    <source>
        <dbReference type="Proteomes" id="UP000094527"/>
    </source>
</evidence>
<evidence type="ECO:0000259" key="8">
    <source>
        <dbReference type="PROSITE" id="PS50173"/>
    </source>
</evidence>
<dbReference type="Pfam" id="PF00817">
    <property type="entry name" value="IMS"/>
    <property type="match status" value="1"/>
</dbReference>
<dbReference type="PANTHER" id="PTHR45873:SF1">
    <property type="entry name" value="DNA POLYMERASE ETA"/>
    <property type="match status" value="1"/>
</dbReference>
<accession>A0A1D2M406</accession>
<organism evidence="9 10">
    <name type="scientific">Orchesella cincta</name>
    <name type="common">Springtail</name>
    <name type="synonym">Podura cincta</name>
    <dbReference type="NCBI Taxonomy" id="48709"/>
    <lineage>
        <taxon>Eukaryota</taxon>
        <taxon>Metazoa</taxon>
        <taxon>Ecdysozoa</taxon>
        <taxon>Arthropoda</taxon>
        <taxon>Hexapoda</taxon>
        <taxon>Collembola</taxon>
        <taxon>Entomobryomorpha</taxon>
        <taxon>Entomobryoidea</taxon>
        <taxon>Orchesellidae</taxon>
        <taxon>Orchesellinae</taxon>
        <taxon>Orchesella</taxon>
    </lineage>
</organism>
<dbReference type="GO" id="GO:0035861">
    <property type="term" value="C:site of double-strand break"/>
    <property type="evidence" value="ECO:0007669"/>
    <property type="project" value="TreeGrafter"/>
</dbReference>
<dbReference type="PROSITE" id="PS50173">
    <property type="entry name" value="UMUC"/>
    <property type="match status" value="1"/>
</dbReference>
<dbReference type="EMBL" id="LJIJ01004891">
    <property type="protein sequence ID" value="ODM87662.1"/>
    <property type="molecule type" value="Genomic_DNA"/>
</dbReference>
<dbReference type="InterPro" id="IPR001126">
    <property type="entry name" value="UmuC"/>
</dbReference>